<dbReference type="SUPFAM" id="SSF47823">
    <property type="entry name" value="lambda integrase-like, N-terminal domain"/>
    <property type="match status" value="1"/>
</dbReference>
<proteinExistence type="predicted"/>
<dbReference type="AlphaFoldDB" id="A0A2B4SGQ2"/>
<evidence type="ECO:0000313" key="3">
    <source>
        <dbReference type="EMBL" id="PFX28269.1"/>
    </source>
</evidence>
<evidence type="ECO:0000256" key="2">
    <source>
        <dbReference type="SAM" id="MobiDB-lite"/>
    </source>
</evidence>
<sequence>MKLKYTVQAISSAIVSGLSESAGKPHGSTTRPELPGTKRSASELDGPRDLVEKSVDSTNASQLAKHFRHDSPFHWEIEPAVNIDDSTNESEVQGECSDSVEASAARWQASEELSTFLGTTRTPLSKSDKRQMVKDYPRPNLDAPFTPRLDSYLPGLMGGLTGPEAKLREIQDKVLDIVGPLRTAHEHLLDKLDTPSSIIQFSREEGTGLMAIIQRSIQLAKHASATISQKHRVGVLSKSVQKGQKQLLKLRKWGNSFFGPPLHMDAPTWHVQGHGATYDVGPAKDIGKPDPILFNPREGAFSHPQAKPQPTSEQSLERPSKILKVHLEEISLGVCRSPIRAGQCTQVIHQTRETRCGNPLELGDLFCYISGRPSHPSIFRAVCQTPPGNSYESPREFGVYHQTKKVCFNSSADNRIPGYVRGLRQNKHSHSALDGQFGYNYIHQQNEGNQILCPRLSVLQLLAVVSSEADNSVCYSHPRDPECDCRQGIQVSPGLLRLEALPSSVPDPSEPLGPSGTRPVCVSVDKPVTSLCELETRPPCRSSGCLLPSMEHGQELCLLPLLSSRQVPQSSSETTSPISCTGSTSVEISTLVSPLAGSFRRLASPYSPVSQSFNPGGSVPPSDPPPTGRMAYLWQQFEEEGFSCQARELLSAAWRKNTSDQYASAWRKWTSWCSLRKINSVSVSLNNINNFLASEFLQGKQYQTLNVY</sequence>
<keyword evidence="1" id="KW-0238">DNA-binding</keyword>
<feature type="region of interest" description="Disordered" evidence="2">
    <location>
        <begin position="121"/>
        <end position="141"/>
    </location>
</feature>
<feature type="region of interest" description="Disordered" evidence="2">
    <location>
        <begin position="292"/>
        <end position="317"/>
    </location>
</feature>
<organism evidence="3 4">
    <name type="scientific">Stylophora pistillata</name>
    <name type="common">Smooth cauliflower coral</name>
    <dbReference type="NCBI Taxonomy" id="50429"/>
    <lineage>
        <taxon>Eukaryota</taxon>
        <taxon>Metazoa</taxon>
        <taxon>Cnidaria</taxon>
        <taxon>Anthozoa</taxon>
        <taxon>Hexacorallia</taxon>
        <taxon>Scleractinia</taxon>
        <taxon>Astrocoeniina</taxon>
        <taxon>Pocilloporidae</taxon>
        <taxon>Stylophora</taxon>
    </lineage>
</organism>
<feature type="region of interest" description="Disordered" evidence="2">
    <location>
        <begin position="19"/>
        <end position="48"/>
    </location>
</feature>
<gene>
    <name evidence="3" type="ORF">AWC38_SpisGene6965</name>
</gene>
<protein>
    <submittedName>
        <fullName evidence="3">Uncharacterized protein</fullName>
    </submittedName>
</protein>
<dbReference type="Proteomes" id="UP000225706">
    <property type="component" value="Unassembled WGS sequence"/>
</dbReference>
<dbReference type="GO" id="GO:0003677">
    <property type="term" value="F:DNA binding"/>
    <property type="evidence" value="ECO:0007669"/>
    <property type="project" value="UniProtKB-KW"/>
</dbReference>
<evidence type="ECO:0000313" key="4">
    <source>
        <dbReference type="Proteomes" id="UP000225706"/>
    </source>
</evidence>
<dbReference type="EMBL" id="LSMT01000086">
    <property type="protein sequence ID" value="PFX28269.1"/>
    <property type="molecule type" value="Genomic_DNA"/>
</dbReference>
<feature type="compositionally biased region" description="Basic and acidic residues" evidence="2">
    <location>
        <begin position="126"/>
        <end position="137"/>
    </location>
</feature>
<dbReference type="InterPro" id="IPR010998">
    <property type="entry name" value="Integrase_recombinase_N"/>
</dbReference>
<dbReference type="PANTHER" id="PTHR33066">
    <property type="entry name" value="INTEGRASE_SAM-LIKE_N DOMAIN-CONTAINING PROTEIN"/>
    <property type="match status" value="1"/>
</dbReference>
<accession>A0A2B4SGQ2</accession>
<keyword evidence="4" id="KW-1185">Reference proteome</keyword>
<dbReference type="Gene3D" id="1.10.150.130">
    <property type="match status" value="1"/>
</dbReference>
<dbReference type="PANTHER" id="PTHR33066:SF2">
    <property type="entry name" value="FILAGGRIN-2-LIKE"/>
    <property type="match status" value="1"/>
</dbReference>
<comment type="caution">
    <text evidence="3">The sequence shown here is derived from an EMBL/GenBank/DDBJ whole genome shotgun (WGS) entry which is preliminary data.</text>
</comment>
<name>A0A2B4SGQ2_STYPI</name>
<evidence type="ECO:0000256" key="1">
    <source>
        <dbReference type="ARBA" id="ARBA00023125"/>
    </source>
</evidence>
<reference evidence="4" key="1">
    <citation type="journal article" date="2017" name="bioRxiv">
        <title>Comparative analysis of the genomes of Stylophora pistillata and Acropora digitifera provides evidence for extensive differences between species of corals.</title>
        <authorList>
            <person name="Voolstra C.R."/>
            <person name="Li Y."/>
            <person name="Liew Y.J."/>
            <person name="Baumgarten S."/>
            <person name="Zoccola D."/>
            <person name="Flot J.-F."/>
            <person name="Tambutte S."/>
            <person name="Allemand D."/>
            <person name="Aranda M."/>
        </authorList>
    </citation>
    <scope>NUCLEOTIDE SEQUENCE [LARGE SCALE GENOMIC DNA]</scope>
</reference>